<keyword evidence="4" id="KW-1003">Cell membrane</keyword>
<keyword evidence="11" id="KW-0739">Sodium transport</keyword>
<evidence type="ECO:0000256" key="3">
    <source>
        <dbReference type="ARBA" id="ARBA00022448"/>
    </source>
</evidence>
<dbReference type="PROSITE" id="PS00456">
    <property type="entry name" value="NA_SOLUT_SYMP_1"/>
    <property type="match status" value="1"/>
</dbReference>
<feature type="transmembrane region" description="Helical" evidence="14">
    <location>
        <begin position="456"/>
        <end position="477"/>
    </location>
</feature>
<evidence type="ECO:0000256" key="2">
    <source>
        <dbReference type="ARBA" id="ARBA00006434"/>
    </source>
</evidence>
<feature type="transmembrane region" description="Helical" evidence="14">
    <location>
        <begin position="120"/>
        <end position="142"/>
    </location>
</feature>
<feature type="transmembrane region" description="Helical" evidence="14">
    <location>
        <begin position="75"/>
        <end position="99"/>
    </location>
</feature>
<dbReference type="PANTHER" id="PTHR42985">
    <property type="entry name" value="SODIUM-COUPLED MONOCARBOXYLATE TRANSPORTER"/>
    <property type="match status" value="1"/>
</dbReference>
<keyword evidence="9 14" id="KW-0472">Membrane</keyword>
<evidence type="ECO:0000256" key="4">
    <source>
        <dbReference type="ARBA" id="ARBA00022475"/>
    </source>
</evidence>
<dbReference type="GO" id="GO:0006814">
    <property type="term" value="P:sodium ion transport"/>
    <property type="evidence" value="ECO:0007669"/>
    <property type="project" value="UniProtKB-KW"/>
</dbReference>
<feature type="transmembrane region" description="Helical" evidence="14">
    <location>
        <begin position="148"/>
        <end position="169"/>
    </location>
</feature>
<evidence type="ECO:0000256" key="8">
    <source>
        <dbReference type="ARBA" id="ARBA00023065"/>
    </source>
</evidence>
<name>A0A7W7YK62_9BACT</name>
<dbReference type="Gene3D" id="1.20.1730.10">
    <property type="entry name" value="Sodium/glucose cotransporter"/>
    <property type="match status" value="1"/>
</dbReference>
<comment type="subcellular location">
    <subcellularLocation>
        <location evidence="1">Cell membrane</location>
        <topology evidence="1">Multi-pass membrane protein</topology>
    </subcellularLocation>
</comment>
<feature type="transmembrane region" description="Helical" evidence="14">
    <location>
        <begin position="39"/>
        <end position="63"/>
    </location>
</feature>
<sequence>MSPFTWMDYLFFGGYLVASVLVGLLFVKEQRTMKDFFLAGRSMGSVVVAISVMAAMFSGISYLGGPAEVYQNGLAFGWVLFSFFIATPVTTIFILPFFYRARFITAYQYLEERFSLPARLLASGLFILRVLLWLGAATYAPALALQQATGLSLEFSILATGILTTLYTMMGGMKAVIWTDVMQFGVLFGGQIVILLVAVGKIPGGFGEVIHVAQTHGQPMPVASWDPTVRLTWAGVILGGAVLNLVQMATDQVAVQRYMTAKDVKTAQRGLWYKLIVLVPVLGLFYGTGTVLRAFYNHHPDPLATHAIDKADQILPWFVVHELPTGMAGVLVAAIFAASMSTISAGLNSLASATMIDFQQRLTDKPLPTDERQIWQARLWTLLYGVLVISLAFVVGTLGTLVEVTNKIIGLVGGPILGMFLCGIFIRRVGAQAILIATVLGFAASVVVNLQMNLSFLWITSVGTGVTMCLAFLLSFFTPRRPVTELKGLTWQQRNDED</sequence>
<keyword evidence="10" id="KW-0325">Glycoprotein</keyword>
<dbReference type="RefSeq" id="WP_184207491.1">
    <property type="nucleotide sequence ID" value="NZ_JACHIF010000003.1"/>
</dbReference>
<dbReference type="GO" id="GO:0005886">
    <property type="term" value="C:plasma membrane"/>
    <property type="evidence" value="ECO:0007669"/>
    <property type="project" value="UniProtKB-SubCell"/>
</dbReference>
<keyword evidence="7" id="KW-0915">Sodium</keyword>
<comment type="catalytic activity">
    <reaction evidence="12">
        <text>iodide(out) + 2 Na(+)(out) = iodide(in) + 2 Na(+)(in)</text>
        <dbReference type="Rhea" id="RHEA:71207"/>
        <dbReference type="ChEBI" id="CHEBI:16382"/>
        <dbReference type="ChEBI" id="CHEBI:29101"/>
    </reaction>
</comment>
<feature type="transmembrane region" description="Helical" evidence="14">
    <location>
        <begin position="271"/>
        <end position="296"/>
    </location>
</feature>
<proteinExistence type="inferred from homology"/>
<comment type="similarity">
    <text evidence="2 13">Belongs to the sodium:solute symporter (SSF) (TC 2.A.21) family.</text>
</comment>
<comment type="caution">
    <text evidence="15">The sequence shown here is derived from an EMBL/GenBank/DDBJ whole genome shotgun (WGS) entry which is preliminary data.</text>
</comment>
<keyword evidence="5 14" id="KW-0812">Transmembrane</keyword>
<feature type="transmembrane region" description="Helical" evidence="14">
    <location>
        <begin position="231"/>
        <end position="250"/>
    </location>
</feature>
<keyword evidence="16" id="KW-1185">Reference proteome</keyword>
<evidence type="ECO:0000256" key="9">
    <source>
        <dbReference type="ARBA" id="ARBA00023136"/>
    </source>
</evidence>
<dbReference type="InterPro" id="IPR001734">
    <property type="entry name" value="Na/solute_symporter"/>
</dbReference>
<evidence type="ECO:0000256" key="5">
    <source>
        <dbReference type="ARBA" id="ARBA00022692"/>
    </source>
</evidence>
<organism evidence="15 16">
    <name type="scientific">Prosthecobacter dejongeii</name>
    <dbReference type="NCBI Taxonomy" id="48465"/>
    <lineage>
        <taxon>Bacteria</taxon>
        <taxon>Pseudomonadati</taxon>
        <taxon>Verrucomicrobiota</taxon>
        <taxon>Verrucomicrobiia</taxon>
        <taxon>Verrucomicrobiales</taxon>
        <taxon>Verrucomicrobiaceae</taxon>
        <taxon>Prosthecobacter</taxon>
    </lineage>
</organism>
<accession>A0A7W7YK62</accession>
<evidence type="ECO:0000313" key="16">
    <source>
        <dbReference type="Proteomes" id="UP000534294"/>
    </source>
</evidence>
<protein>
    <submittedName>
        <fullName evidence="15">Sodium-coupled monocarboxylate transporter 8/12</fullName>
    </submittedName>
</protein>
<dbReference type="AlphaFoldDB" id="A0A7W7YK62"/>
<dbReference type="InterPro" id="IPR018212">
    <property type="entry name" value="Na/solute_symporter_CS"/>
</dbReference>
<feature type="transmembrane region" description="Helical" evidence="14">
    <location>
        <begin position="433"/>
        <end position="450"/>
    </location>
</feature>
<dbReference type="Pfam" id="PF00474">
    <property type="entry name" value="SSF"/>
    <property type="match status" value="1"/>
</dbReference>
<feature type="transmembrane region" description="Helical" evidence="14">
    <location>
        <begin position="408"/>
        <end position="426"/>
    </location>
</feature>
<evidence type="ECO:0000256" key="7">
    <source>
        <dbReference type="ARBA" id="ARBA00023053"/>
    </source>
</evidence>
<dbReference type="GO" id="GO:0098660">
    <property type="term" value="P:inorganic ion transmembrane transport"/>
    <property type="evidence" value="ECO:0007669"/>
    <property type="project" value="UniProtKB-ARBA"/>
</dbReference>
<evidence type="ECO:0000256" key="12">
    <source>
        <dbReference type="ARBA" id="ARBA00036099"/>
    </source>
</evidence>
<dbReference type="PANTHER" id="PTHR42985:SF40">
    <property type="entry name" value="LD47995P-RELATED"/>
    <property type="match status" value="1"/>
</dbReference>
<reference evidence="15 16" key="1">
    <citation type="submission" date="2020-08" db="EMBL/GenBank/DDBJ databases">
        <title>Genomic Encyclopedia of Type Strains, Phase IV (KMG-IV): sequencing the most valuable type-strain genomes for metagenomic binning, comparative biology and taxonomic classification.</title>
        <authorList>
            <person name="Goeker M."/>
        </authorList>
    </citation>
    <scope>NUCLEOTIDE SEQUENCE [LARGE SCALE GENOMIC DNA]</scope>
    <source>
        <strain evidence="15 16">DSM 12251</strain>
    </source>
</reference>
<evidence type="ECO:0000256" key="11">
    <source>
        <dbReference type="ARBA" id="ARBA00023201"/>
    </source>
</evidence>
<feature type="transmembrane region" description="Helical" evidence="14">
    <location>
        <begin position="327"/>
        <end position="351"/>
    </location>
</feature>
<keyword evidence="6 14" id="KW-1133">Transmembrane helix</keyword>
<evidence type="ECO:0000256" key="13">
    <source>
        <dbReference type="RuleBase" id="RU362091"/>
    </source>
</evidence>
<dbReference type="PROSITE" id="PS50283">
    <property type="entry name" value="NA_SOLUT_SYMP_3"/>
    <property type="match status" value="1"/>
</dbReference>
<evidence type="ECO:0000256" key="6">
    <source>
        <dbReference type="ARBA" id="ARBA00022989"/>
    </source>
</evidence>
<dbReference type="GO" id="GO:0015293">
    <property type="term" value="F:symporter activity"/>
    <property type="evidence" value="ECO:0007669"/>
    <property type="project" value="TreeGrafter"/>
</dbReference>
<evidence type="ECO:0000256" key="14">
    <source>
        <dbReference type="SAM" id="Phobius"/>
    </source>
</evidence>
<keyword evidence="3" id="KW-0813">Transport</keyword>
<feature type="transmembrane region" description="Helical" evidence="14">
    <location>
        <begin position="382"/>
        <end position="402"/>
    </location>
</feature>
<dbReference type="NCBIfam" id="TIGR00813">
    <property type="entry name" value="sss"/>
    <property type="match status" value="1"/>
</dbReference>
<dbReference type="Proteomes" id="UP000534294">
    <property type="component" value="Unassembled WGS sequence"/>
</dbReference>
<dbReference type="GO" id="GO:0015075">
    <property type="term" value="F:monoatomic ion transmembrane transporter activity"/>
    <property type="evidence" value="ECO:0007669"/>
    <property type="project" value="UniProtKB-ARBA"/>
</dbReference>
<evidence type="ECO:0000256" key="1">
    <source>
        <dbReference type="ARBA" id="ARBA00004651"/>
    </source>
</evidence>
<dbReference type="InterPro" id="IPR051163">
    <property type="entry name" value="Sodium:Solute_Symporter_SSF"/>
</dbReference>
<evidence type="ECO:0000313" key="15">
    <source>
        <dbReference type="EMBL" id="MBB5037512.1"/>
    </source>
</evidence>
<gene>
    <name evidence="15" type="ORF">HNQ64_001761</name>
</gene>
<dbReference type="EMBL" id="JACHIF010000003">
    <property type="protein sequence ID" value="MBB5037512.1"/>
    <property type="molecule type" value="Genomic_DNA"/>
</dbReference>
<keyword evidence="8" id="KW-0406">Ion transport</keyword>
<feature type="transmembrane region" description="Helical" evidence="14">
    <location>
        <begin position="6"/>
        <end position="27"/>
    </location>
</feature>
<dbReference type="InterPro" id="IPR038377">
    <property type="entry name" value="Na/Glc_symporter_sf"/>
</dbReference>
<feature type="transmembrane region" description="Helical" evidence="14">
    <location>
        <begin position="181"/>
        <end position="199"/>
    </location>
</feature>
<evidence type="ECO:0000256" key="10">
    <source>
        <dbReference type="ARBA" id="ARBA00023180"/>
    </source>
</evidence>